<dbReference type="AlphaFoldDB" id="A0A6F8Y903"/>
<dbReference type="InterPro" id="IPR005084">
    <property type="entry name" value="CBM6"/>
</dbReference>
<evidence type="ECO:0000313" key="3">
    <source>
        <dbReference type="EMBL" id="BCB82592.1"/>
    </source>
</evidence>
<dbReference type="Gene3D" id="2.60.120.260">
    <property type="entry name" value="Galactose-binding domain-like"/>
    <property type="match status" value="1"/>
</dbReference>
<dbReference type="CDD" id="cd04081">
    <property type="entry name" value="CBM35_galactosidase-like"/>
    <property type="match status" value="1"/>
</dbReference>
<keyword evidence="4" id="KW-1185">Reference proteome</keyword>
<dbReference type="Pfam" id="PF22704">
    <property type="entry name" value="CBM13-like"/>
    <property type="match status" value="1"/>
</dbReference>
<organism evidence="3 4">
    <name type="scientific">Phytohabitans flavus</name>
    <dbReference type="NCBI Taxonomy" id="1076124"/>
    <lineage>
        <taxon>Bacteria</taxon>
        <taxon>Bacillati</taxon>
        <taxon>Actinomycetota</taxon>
        <taxon>Actinomycetes</taxon>
        <taxon>Micromonosporales</taxon>
        <taxon>Micromonosporaceae</taxon>
    </lineage>
</organism>
<dbReference type="InterPro" id="IPR008979">
    <property type="entry name" value="Galactose-bd-like_sf"/>
</dbReference>
<proteinExistence type="predicted"/>
<protein>
    <recommendedName>
        <fullName evidence="2">CBM6 domain-containing protein</fullName>
    </recommendedName>
</protein>
<dbReference type="SUPFAM" id="SSF49785">
    <property type="entry name" value="Galactose-binding domain-like"/>
    <property type="match status" value="1"/>
</dbReference>
<dbReference type="KEGG" id="pfla:Pflav_090020"/>
<dbReference type="PROSITE" id="PS51175">
    <property type="entry name" value="CBM6"/>
    <property type="match status" value="1"/>
</dbReference>
<accession>A0A6F8Y903</accession>
<sequence>MATRGECGADVVVTDHRRALTLRGGRGAAPATPAGRGGSLQAGRAKSVADPLPYPHPRVVRGGGARQSPEGRTAPRELAGASGGTVVGWVGEGRDNTLEFTGVTVATDGRYEVTVHYVTSDRRTAAVEVNGGFAQFLEFPATGSWDRIGSVKVTLTLRAGANTIEFGNRRNWAPDFDRLTLTG</sequence>
<name>A0A6F8Y903_9ACTN</name>
<feature type="domain" description="CBM6" evidence="2">
    <location>
        <begin position="57"/>
        <end position="182"/>
    </location>
</feature>
<dbReference type="InterPro" id="IPR055240">
    <property type="entry name" value="CBM13-like"/>
</dbReference>
<dbReference type="Proteomes" id="UP000502508">
    <property type="component" value="Chromosome"/>
</dbReference>
<gene>
    <name evidence="3" type="ORF">Pflav_090020</name>
</gene>
<evidence type="ECO:0000256" key="1">
    <source>
        <dbReference type="SAM" id="MobiDB-lite"/>
    </source>
</evidence>
<feature type="region of interest" description="Disordered" evidence="1">
    <location>
        <begin position="47"/>
        <end position="80"/>
    </location>
</feature>
<dbReference type="EMBL" id="AP022870">
    <property type="protein sequence ID" value="BCB82592.1"/>
    <property type="molecule type" value="Genomic_DNA"/>
</dbReference>
<dbReference type="GO" id="GO:0030246">
    <property type="term" value="F:carbohydrate binding"/>
    <property type="evidence" value="ECO:0007669"/>
    <property type="project" value="InterPro"/>
</dbReference>
<reference evidence="3 4" key="2">
    <citation type="submission" date="2020-03" db="EMBL/GenBank/DDBJ databases">
        <authorList>
            <person name="Ichikawa N."/>
            <person name="Kimura A."/>
            <person name="Kitahashi Y."/>
            <person name="Uohara A."/>
        </authorList>
    </citation>
    <scope>NUCLEOTIDE SEQUENCE [LARGE SCALE GENOMIC DNA]</scope>
    <source>
        <strain evidence="3 4">NBRC 107702</strain>
    </source>
</reference>
<evidence type="ECO:0000313" key="4">
    <source>
        <dbReference type="Proteomes" id="UP000502508"/>
    </source>
</evidence>
<evidence type="ECO:0000259" key="2">
    <source>
        <dbReference type="PROSITE" id="PS51175"/>
    </source>
</evidence>
<reference evidence="3 4" key="1">
    <citation type="submission" date="2020-03" db="EMBL/GenBank/DDBJ databases">
        <title>Whole genome shotgun sequence of Phytohabitans flavus NBRC 107702.</title>
        <authorList>
            <person name="Komaki H."/>
            <person name="Tamura T."/>
        </authorList>
    </citation>
    <scope>NUCLEOTIDE SEQUENCE [LARGE SCALE GENOMIC DNA]</scope>
    <source>
        <strain evidence="3 4">NBRC 107702</strain>
    </source>
</reference>